<gene>
    <name evidence="3 5" type="ORF">BDZ99DRAFT_572558</name>
</gene>
<dbReference type="RefSeq" id="XP_033574608.1">
    <property type="nucleotide sequence ID" value="XM_033728211.1"/>
</dbReference>
<evidence type="ECO:0000313" key="3">
    <source>
        <dbReference type="EMBL" id="KAF2807644.1"/>
    </source>
</evidence>
<reference evidence="5" key="3">
    <citation type="submission" date="2025-04" db="UniProtKB">
        <authorList>
            <consortium name="RefSeq"/>
        </authorList>
    </citation>
    <scope>IDENTIFICATION</scope>
    <source>
        <strain evidence="5">CBS 304.34</strain>
    </source>
</reference>
<accession>A0A6A6YI22</accession>
<reference evidence="5" key="2">
    <citation type="submission" date="2020-04" db="EMBL/GenBank/DDBJ databases">
        <authorList>
            <consortium name="NCBI Genome Project"/>
        </authorList>
    </citation>
    <scope>NUCLEOTIDE SEQUENCE</scope>
    <source>
        <strain evidence="5">CBS 304.34</strain>
    </source>
</reference>
<dbReference type="EMBL" id="MU003704">
    <property type="protein sequence ID" value="KAF2807644.1"/>
    <property type="molecule type" value="Genomic_DNA"/>
</dbReference>
<evidence type="ECO:0000313" key="4">
    <source>
        <dbReference type="Proteomes" id="UP000504636"/>
    </source>
</evidence>
<dbReference type="GeneID" id="54469104"/>
<evidence type="ECO:0008006" key="6">
    <source>
        <dbReference type="Google" id="ProtNLM"/>
    </source>
</evidence>
<keyword evidence="4" id="KW-1185">Reference proteome</keyword>
<evidence type="ECO:0000256" key="1">
    <source>
        <dbReference type="ARBA" id="ARBA00023002"/>
    </source>
</evidence>
<reference evidence="3 5" key="1">
    <citation type="journal article" date="2020" name="Stud. Mycol.">
        <title>101 Dothideomycetes genomes: a test case for predicting lifestyles and emergence of pathogens.</title>
        <authorList>
            <person name="Haridas S."/>
            <person name="Albert R."/>
            <person name="Binder M."/>
            <person name="Bloem J."/>
            <person name="Labutti K."/>
            <person name="Salamov A."/>
            <person name="Andreopoulos B."/>
            <person name="Baker S."/>
            <person name="Barry K."/>
            <person name="Bills G."/>
            <person name="Bluhm B."/>
            <person name="Cannon C."/>
            <person name="Castanera R."/>
            <person name="Culley D."/>
            <person name="Daum C."/>
            <person name="Ezra D."/>
            <person name="Gonzalez J."/>
            <person name="Henrissat B."/>
            <person name="Kuo A."/>
            <person name="Liang C."/>
            <person name="Lipzen A."/>
            <person name="Lutzoni F."/>
            <person name="Magnuson J."/>
            <person name="Mondo S."/>
            <person name="Nolan M."/>
            <person name="Ohm R."/>
            <person name="Pangilinan J."/>
            <person name="Park H.-J."/>
            <person name="Ramirez L."/>
            <person name="Alfaro M."/>
            <person name="Sun H."/>
            <person name="Tritt A."/>
            <person name="Yoshinaga Y."/>
            <person name="Zwiers L.-H."/>
            <person name="Turgeon B."/>
            <person name="Goodwin S."/>
            <person name="Spatafora J."/>
            <person name="Crous P."/>
            <person name="Grigoriev I."/>
        </authorList>
    </citation>
    <scope>NUCLEOTIDE SEQUENCE</scope>
    <source>
        <strain evidence="3 5">CBS 304.34</strain>
    </source>
</reference>
<organism evidence="3">
    <name type="scientific">Mytilinidion resinicola</name>
    <dbReference type="NCBI Taxonomy" id="574789"/>
    <lineage>
        <taxon>Eukaryota</taxon>
        <taxon>Fungi</taxon>
        <taxon>Dikarya</taxon>
        <taxon>Ascomycota</taxon>
        <taxon>Pezizomycotina</taxon>
        <taxon>Dothideomycetes</taxon>
        <taxon>Pleosporomycetidae</taxon>
        <taxon>Mytilinidiales</taxon>
        <taxon>Mytilinidiaceae</taxon>
        <taxon>Mytilinidion</taxon>
    </lineage>
</organism>
<dbReference type="OrthoDB" id="412788at2759"/>
<dbReference type="PANTHER" id="PTHR34598:SF3">
    <property type="entry name" value="OXIDOREDUCTASE AN1597"/>
    <property type="match status" value="1"/>
</dbReference>
<dbReference type="PANTHER" id="PTHR34598">
    <property type="entry name" value="BLL6449 PROTEIN"/>
    <property type="match status" value="1"/>
</dbReference>
<protein>
    <recommendedName>
        <fullName evidence="6">Methyltransferase</fullName>
    </recommendedName>
</protein>
<comment type="similarity">
    <text evidence="2">Belongs to the asaB hydroxylase/desaturase family.</text>
</comment>
<dbReference type="AlphaFoldDB" id="A0A6A6YI22"/>
<name>A0A6A6YI22_9PEZI</name>
<sequence>MPNVDDKVVAEIQYLKPNPLYDNERPYSIATVLLPGVKRTNIEQAAVRTPISSVRGKEDSFALYVQGFEWTRHDLNYELSIDTNVDRYMEEMGSFLRKHLNASEVIVYDYVFREQRESNQPRAPGVPRKVKKQILGAHLDISRESALTRIRYKCGERTEELIKKRWHIVNIWRPLNGPVKSMPLALCDSRSLAPDDAIASDIVLPHLQIQAYEIWYNPDQRWHYLKDQTTNEVTLMLSSDSDTDTRCAHTAFEDPNTKPTDPKRNSIELRCMVFL</sequence>
<dbReference type="Proteomes" id="UP000504636">
    <property type="component" value="Unplaced"/>
</dbReference>
<evidence type="ECO:0000256" key="2">
    <source>
        <dbReference type="ARBA" id="ARBA00023604"/>
    </source>
</evidence>
<dbReference type="InterPro" id="IPR044053">
    <property type="entry name" value="AsaB-like"/>
</dbReference>
<keyword evidence="1" id="KW-0560">Oxidoreductase</keyword>
<dbReference type="NCBIfam" id="NF041278">
    <property type="entry name" value="CmcJ_NvfI_EfuI"/>
    <property type="match status" value="1"/>
</dbReference>
<evidence type="ECO:0000313" key="5">
    <source>
        <dbReference type="RefSeq" id="XP_033574608.1"/>
    </source>
</evidence>
<dbReference type="GO" id="GO:0016491">
    <property type="term" value="F:oxidoreductase activity"/>
    <property type="evidence" value="ECO:0007669"/>
    <property type="project" value="UniProtKB-KW"/>
</dbReference>
<proteinExistence type="inferred from homology"/>